<dbReference type="InterPro" id="IPR000055">
    <property type="entry name" value="Restrct_endonuc_typeI_TRD"/>
</dbReference>
<dbReference type="GO" id="GO:0003677">
    <property type="term" value="F:DNA binding"/>
    <property type="evidence" value="ECO:0007669"/>
    <property type="project" value="UniProtKB-KW"/>
</dbReference>
<name>A0A4Q7EB22_9CYAN</name>
<evidence type="ECO:0000259" key="4">
    <source>
        <dbReference type="Pfam" id="PF01420"/>
    </source>
</evidence>
<comment type="similarity">
    <text evidence="1">Belongs to the type-I restriction system S methylase family.</text>
</comment>
<reference evidence="5 6" key="1">
    <citation type="submission" date="2018-11" db="EMBL/GenBank/DDBJ databases">
        <title>Whole genome sequencing of an environmental sample.</title>
        <authorList>
            <person name="Sarangi A.N."/>
            <person name="Singh D."/>
            <person name="Tripathy S."/>
        </authorList>
    </citation>
    <scope>NUCLEOTIDE SEQUENCE [LARGE SCALE GENOMIC DNA]</scope>
    <source>
        <strain evidence="5 6">Lakshadweep</strain>
    </source>
</reference>
<evidence type="ECO:0000256" key="1">
    <source>
        <dbReference type="ARBA" id="ARBA00010923"/>
    </source>
</evidence>
<dbReference type="OrthoDB" id="9815652at2"/>
<evidence type="ECO:0000313" key="6">
    <source>
        <dbReference type="Proteomes" id="UP000292459"/>
    </source>
</evidence>
<proteinExistence type="inferred from homology"/>
<dbReference type="SUPFAM" id="SSF116734">
    <property type="entry name" value="DNA methylase specificity domain"/>
    <property type="match status" value="1"/>
</dbReference>
<keyword evidence="3" id="KW-0238">DNA-binding</keyword>
<gene>
    <name evidence="5" type="ORF">DYY88_12540</name>
</gene>
<dbReference type="Proteomes" id="UP000292459">
    <property type="component" value="Unassembled WGS sequence"/>
</dbReference>
<accession>A0A4Q7EB22</accession>
<comment type="caution">
    <text evidence="5">The sequence shown here is derived from an EMBL/GenBank/DDBJ whole genome shotgun (WGS) entry which is preliminary data.</text>
</comment>
<dbReference type="EMBL" id="QVFV01000002">
    <property type="protein sequence ID" value="RZM79882.1"/>
    <property type="molecule type" value="Genomic_DNA"/>
</dbReference>
<dbReference type="AlphaFoldDB" id="A0A4Q7EB22"/>
<feature type="domain" description="Type I restriction modification DNA specificity" evidence="4">
    <location>
        <begin position="10"/>
        <end position="84"/>
    </location>
</feature>
<dbReference type="Gene3D" id="3.90.220.20">
    <property type="entry name" value="DNA methylase specificity domains"/>
    <property type="match status" value="1"/>
</dbReference>
<dbReference type="Pfam" id="PF01420">
    <property type="entry name" value="Methylase_S"/>
    <property type="match status" value="1"/>
</dbReference>
<evidence type="ECO:0000313" key="5">
    <source>
        <dbReference type="EMBL" id="RZM79882.1"/>
    </source>
</evidence>
<dbReference type="InterPro" id="IPR044946">
    <property type="entry name" value="Restrct_endonuc_typeI_TRD_sf"/>
</dbReference>
<sequence length="101" mass="11105">MTNRDLSLLPDQWLSVSINELLEFKYGKGLPKGQRNNSGQVDVYGSNGTVGKHDTALTLGPTIVVGRKGSVGEVNYSPESCWPIDTTYYIDEFPGELPPKF</sequence>
<organism evidence="5 6">
    <name type="scientific">Leptolyngbya iicbica LK</name>
    <dbReference type="NCBI Taxonomy" id="2294035"/>
    <lineage>
        <taxon>Bacteria</taxon>
        <taxon>Bacillati</taxon>
        <taxon>Cyanobacteriota</taxon>
        <taxon>Cyanophyceae</taxon>
        <taxon>Leptolyngbyales</taxon>
        <taxon>Leptolyngbyaceae</taxon>
        <taxon>Leptolyngbya group</taxon>
        <taxon>Leptolyngbya</taxon>
        <taxon>Leptolyngbya iicbica</taxon>
    </lineage>
</organism>
<keyword evidence="6" id="KW-1185">Reference proteome</keyword>
<dbReference type="GO" id="GO:0009307">
    <property type="term" value="P:DNA restriction-modification system"/>
    <property type="evidence" value="ECO:0007669"/>
    <property type="project" value="UniProtKB-KW"/>
</dbReference>
<keyword evidence="2" id="KW-0680">Restriction system</keyword>
<protein>
    <recommendedName>
        <fullName evidence="4">Type I restriction modification DNA specificity domain-containing protein</fullName>
    </recommendedName>
</protein>
<evidence type="ECO:0000256" key="2">
    <source>
        <dbReference type="ARBA" id="ARBA00022747"/>
    </source>
</evidence>
<evidence type="ECO:0000256" key="3">
    <source>
        <dbReference type="ARBA" id="ARBA00023125"/>
    </source>
</evidence>